<protein>
    <recommendedName>
        <fullName evidence="4">General transcription factor TFIIB</fullName>
    </recommendedName>
</protein>
<dbReference type="PRINTS" id="PR00685">
    <property type="entry name" value="TIFACTORIIB"/>
</dbReference>
<keyword evidence="5" id="KW-0479">Metal-binding</keyword>
<comment type="caution">
    <text evidence="7">The sequence shown here is derived from an EMBL/GenBank/DDBJ whole genome shotgun (WGS) entry which is preliminary data.</text>
</comment>
<dbReference type="PANTHER" id="PTHR11618">
    <property type="entry name" value="TRANSCRIPTION INITIATION FACTOR IIB-RELATED"/>
    <property type="match status" value="1"/>
</dbReference>
<dbReference type="GO" id="GO:0017025">
    <property type="term" value="F:TBP-class protein binding"/>
    <property type="evidence" value="ECO:0007669"/>
    <property type="project" value="InterPro"/>
</dbReference>
<evidence type="ECO:0000256" key="5">
    <source>
        <dbReference type="PROSITE-ProRule" id="PRU00469"/>
    </source>
</evidence>
<dbReference type="PROSITE" id="PS51134">
    <property type="entry name" value="ZF_TFIIB"/>
    <property type="match status" value="1"/>
</dbReference>
<keyword evidence="8" id="KW-1185">Reference proteome</keyword>
<evidence type="ECO:0000256" key="3">
    <source>
        <dbReference type="ARBA" id="ARBA00023163"/>
    </source>
</evidence>
<dbReference type="Gene3D" id="1.10.472.10">
    <property type="entry name" value="Cyclin-like"/>
    <property type="match status" value="1"/>
</dbReference>
<evidence type="ECO:0000256" key="1">
    <source>
        <dbReference type="ARBA" id="ARBA00022737"/>
    </source>
</evidence>
<evidence type="ECO:0000313" key="8">
    <source>
        <dbReference type="Proteomes" id="UP000664859"/>
    </source>
</evidence>
<dbReference type="PANTHER" id="PTHR11618:SF13">
    <property type="entry name" value="TRANSCRIPTION INITIATION FACTOR IIB"/>
    <property type="match status" value="1"/>
</dbReference>
<evidence type="ECO:0000313" key="7">
    <source>
        <dbReference type="EMBL" id="KAG5178789.1"/>
    </source>
</evidence>
<keyword evidence="5" id="KW-0862">Zinc</keyword>
<gene>
    <name evidence="7" type="ORF">JKP88DRAFT_328511</name>
</gene>
<name>A0A835YX77_9STRA</name>
<dbReference type="AlphaFoldDB" id="A0A835YX77"/>
<dbReference type="GO" id="GO:0070897">
    <property type="term" value="P:transcription preinitiation complex assembly"/>
    <property type="evidence" value="ECO:0007669"/>
    <property type="project" value="InterPro"/>
</dbReference>
<dbReference type="GO" id="GO:0097550">
    <property type="term" value="C:transcription preinitiation complex"/>
    <property type="evidence" value="ECO:0007669"/>
    <property type="project" value="TreeGrafter"/>
</dbReference>
<dbReference type="InterPro" id="IPR000812">
    <property type="entry name" value="TFIIB"/>
</dbReference>
<dbReference type="Proteomes" id="UP000664859">
    <property type="component" value="Unassembled WGS sequence"/>
</dbReference>
<sequence length="339" mass="35542">MAAAVAPSLCPECRSRDIVIDFGAGDIICRGCGLVVADRMIEDTAEWRTYADDDRNKGDPSRCSGALEVGFGSTTYLKGGNKSNASSLNAACITADKLAGAGITKAMLAALENLDDIGQRLGVSREIRQAAAHLLKQLDKGGRFRRKSGAGGSAMCAAVLYIALKRHRAGRTFGEMAPAANVDKREVAKAYKHASRHLPPPSNDEAADALILGEHLVPRLCDALGVPQVSQAAKEIATQCAELSLIDGIKPQVVAAAATWLAAMCCWAAGTLAAAATDSNSCTAAGMAKEVVAERAAVPLSSMLKLCRVVHEHRQHLVPKGLSLQMQLRGKAVDVLPPP</sequence>
<dbReference type="GO" id="GO:0008270">
    <property type="term" value="F:zinc ion binding"/>
    <property type="evidence" value="ECO:0007669"/>
    <property type="project" value="UniProtKB-KW"/>
</dbReference>
<proteinExistence type="predicted"/>
<accession>A0A835YX77</accession>
<dbReference type="OrthoDB" id="25790at2759"/>
<dbReference type="SUPFAM" id="SSF57783">
    <property type="entry name" value="Zinc beta-ribbon"/>
    <property type="match status" value="1"/>
</dbReference>
<organism evidence="7 8">
    <name type="scientific">Tribonema minus</name>
    <dbReference type="NCBI Taxonomy" id="303371"/>
    <lineage>
        <taxon>Eukaryota</taxon>
        <taxon>Sar</taxon>
        <taxon>Stramenopiles</taxon>
        <taxon>Ochrophyta</taxon>
        <taxon>PX clade</taxon>
        <taxon>Xanthophyceae</taxon>
        <taxon>Tribonematales</taxon>
        <taxon>Tribonemataceae</taxon>
        <taxon>Tribonema</taxon>
    </lineage>
</organism>
<evidence type="ECO:0000256" key="4">
    <source>
        <dbReference type="ARBA" id="ARBA00031706"/>
    </source>
</evidence>
<dbReference type="Gene3D" id="1.10.472.170">
    <property type="match status" value="1"/>
</dbReference>
<keyword evidence="2" id="KW-0805">Transcription regulation</keyword>
<keyword evidence="3" id="KW-0804">Transcription</keyword>
<dbReference type="GO" id="GO:0005634">
    <property type="term" value="C:nucleus"/>
    <property type="evidence" value="ECO:0007669"/>
    <property type="project" value="TreeGrafter"/>
</dbReference>
<evidence type="ECO:0000259" key="6">
    <source>
        <dbReference type="PROSITE" id="PS51134"/>
    </source>
</evidence>
<dbReference type="Pfam" id="PF00382">
    <property type="entry name" value="TFIIB"/>
    <property type="match status" value="2"/>
</dbReference>
<dbReference type="Pfam" id="PF08271">
    <property type="entry name" value="Zn_Ribbon_TF"/>
    <property type="match status" value="1"/>
</dbReference>
<evidence type="ECO:0000256" key="2">
    <source>
        <dbReference type="ARBA" id="ARBA00023015"/>
    </source>
</evidence>
<dbReference type="InterPro" id="IPR036915">
    <property type="entry name" value="Cyclin-like_sf"/>
</dbReference>
<dbReference type="SUPFAM" id="SSF47954">
    <property type="entry name" value="Cyclin-like"/>
    <property type="match status" value="2"/>
</dbReference>
<keyword evidence="5" id="KW-0863">Zinc-finger</keyword>
<dbReference type="InterPro" id="IPR013150">
    <property type="entry name" value="TFIIB_cyclin"/>
</dbReference>
<reference evidence="7" key="1">
    <citation type="submission" date="2021-02" db="EMBL/GenBank/DDBJ databases">
        <title>First Annotated Genome of the Yellow-green Alga Tribonema minus.</title>
        <authorList>
            <person name="Mahan K.M."/>
        </authorList>
    </citation>
    <scope>NUCLEOTIDE SEQUENCE</scope>
    <source>
        <strain evidence="7">UTEX B ZZ1240</strain>
    </source>
</reference>
<feature type="domain" description="TFIIB-type" evidence="6">
    <location>
        <begin position="6"/>
        <end position="37"/>
    </location>
</feature>
<dbReference type="EMBL" id="JAFCMP010000512">
    <property type="protein sequence ID" value="KAG5178789.1"/>
    <property type="molecule type" value="Genomic_DNA"/>
</dbReference>
<keyword evidence="1" id="KW-0677">Repeat</keyword>
<dbReference type="InterPro" id="IPR013137">
    <property type="entry name" value="Znf_TFIIB"/>
</dbReference>